<sequence>MRRQDISKVPLTRLGKMFDEVAHSAPEIVTNDSGWIFAQRCESWWVTGEDSTPVTALLVYRSTMVKDTSEMYAPVREMLCGARKMEVLAQGYLADAHMMKGKGEYLLARLTHEEAFPQGPYGLDTLRTLVESRIATALGSAGLVGCSE</sequence>
<keyword evidence="2" id="KW-1185">Reference proteome</keyword>
<dbReference type="GeneID" id="18562812"/>
<name>G8I7U3_9CAUD</name>
<dbReference type="Proteomes" id="UP000005647">
    <property type="component" value="Segment"/>
</dbReference>
<dbReference type="RefSeq" id="YP_009014939.1">
    <property type="nucleotide sequence ID" value="NC_023716.1"/>
</dbReference>
<dbReference type="EMBL" id="JN699005">
    <property type="protein sequence ID" value="AER48782.1"/>
    <property type="molecule type" value="Genomic_DNA"/>
</dbReference>
<dbReference type="OrthoDB" id="12907at10239"/>
<dbReference type="InterPro" id="IPR035405">
    <property type="entry name" value="GP70"/>
</dbReference>
<evidence type="ECO:0000313" key="1">
    <source>
        <dbReference type="EMBL" id="AER48782.1"/>
    </source>
</evidence>
<organism evidence="1 2">
    <name type="scientific">Mycobacterium phage Alma</name>
    <dbReference type="NCBI Taxonomy" id="2902800"/>
    <lineage>
        <taxon>Viruses</taxon>
        <taxon>Duplodnaviria</taxon>
        <taxon>Heunggongvirae</taxon>
        <taxon>Uroviricota</taxon>
        <taxon>Caudoviricetes</taxon>
        <taxon>Fromanvirus</taxon>
        <taxon>Fromanvirus alma</taxon>
    </lineage>
</organism>
<reference evidence="1 2" key="1">
    <citation type="journal article" date="2012" name="J. Virol.">
        <title>Complete Genome Sequences of 138 Mycobacteriophages.</title>
        <authorList>
            <consortium name="the Science Education Alliance Phage Hunters Advancing Genomics and Evolutionary Science Program"/>
            <consortium name="the KwaZulu-Natal Research Institute for Tuberculosis and HIV Mycobacterial Genetics Course Students"/>
            <consortium name="the Phage Hunters Integrating Research and Education Program"/>
            <person name="Hatfull G.F."/>
        </authorList>
    </citation>
    <scope>NUCLEOTIDE SEQUENCE [LARGE SCALE GENOMIC DNA]</scope>
</reference>
<accession>G8I7U3</accession>
<dbReference type="KEGG" id="vg:18562812"/>
<dbReference type="Pfam" id="PF17429">
    <property type="entry name" value="GP70"/>
    <property type="match status" value="1"/>
</dbReference>
<evidence type="ECO:0000313" key="2">
    <source>
        <dbReference type="Proteomes" id="UP000005647"/>
    </source>
</evidence>
<proteinExistence type="predicted"/>
<gene>
    <name evidence="1" type="primary">74</name>
    <name evidence="1" type="ORF">ALMA_74</name>
</gene>
<protein>
    <submittedName>
        <fullName evidence="1">Uncharacterized protein</fullName>
    </submittedName>
</protein>